<evidence type="ECO:0000256" key="9">
    <source>
        <dbReference type="ARBA" id="ARBA00049529"/>
    </source>
</evidence>
<dbReference type="InterPro" id="IPR043132">
    <property type="entry name" value="BCAT-like_C"/>
</dbReference>
<dbReference type="Gene3D" id="3.20.10.10">
    <property type="entry name" value="D-amino Acid Aminotransferase, subunit A, domain 2"/>
    <property type="match status" value="1"/>
</dbReference>
<dbReference type="STRING" id="698738.OLEAN_C19990"/>
<evidence type="ECO:0000313" key="14">
    <source>
        <dbReference type="Proteomes" id="UP000032749"/>
    </source>
</evidence>
<organism evidence="13 14">
    <name type="scientific">Oleispira antarctica RB-8</name>
    <dbReference type="NCBI Taxonomy" id="698738"/>
    <lineage>
        <taxon>Bacteria</taxon>
        <taxon>Pseudomonadati</taxon>
        <taxon>Pseudomonadota</taxon>
        <taxon>Gammaproteobacteria</taxon>
        <taxon>Oceanospirillales</taxon>
        <taxon>Oceanospirillaceae</taxon>
        <taxon>Oleispira</taxon>
    </lineage>
</organism>
<sequence length="283" mass="31902">MELFFANGVLIDQNTGTGNAHKCISINDRALQYGDGVFETLRIVNGDIPMWGYHQQRLKNAQNILGLPLNNFFSQWNEFIATNLSRVESGCAKLIISRGEGPRGYKIPQPAQLNWWLSITELPDIATKEKFRLTLCRHTLSRQPTLAGLKHLNRLDQVMARSEWSEQDNIEEGIMFNLDGDVIEGTMSNIFWLKGDQLFTPDLSQEGVDGCVRRWVIAQQGHSSPVIIEKCAKLDQLLTADAVFLTNSLIGIQKVTEIDSQVITQSTKIETLATEFNRQFIHG</sequence>
<protein>
    <recommendedName>
        <fullName evidence="11 12">Aminodeoxychorismate lyase</fullName>
        <ecNumber evidence="8 12">4.1.3.38</ecNumber>
    </recommendedName>
</protein>
<keyword evidence="6 13" id="KW-0456">Lyase</keyword>
<dbReference type="GO" id="GO:0005829">
    <property type="term" value="C:cytosol"/>
    <property type="evidence" value="ECO:0007669"/>
    <property type="project" value="TreeGrafter"/>
</dbReference>
<comment type="function">
    <text evidence="10">Involved in the biosynthesis of p-aminobenzoate (PABA), a precursor of tetrahydrofolate. Converts 4-amino-4-deoxychorismate into 4-aminobenzoate (PABA) and pyruvate.</text>
</comment>
<dbReference type="NCBIfam" id="TIGR03461">
    <property type="entry name" value="pabC_Proteo"/>
    <property type="match status" value="1"/>
</dbReference>
<comment type="pathway">
    <text evidence="7">Cofactor biosynthesis; tetrahydrofolate biosynthesis; 4-aminobenzoate from chorismate: step 2/2.</text>
</comment>
<reference evidence="13 14" key="1">
    <citation type="journal article" date="2013" name="Nat. Commun.">
        <title>Genome sequence and functional genomic analysis of the oil-degrading bacterium Oleispira antarctica.</title>
        <authorList>
            <person name="Kube M."/>
            <person name="Chernikova T.N."/>
            <person name="Al-Ramahi Y."/>
            <person name="Beloqui A."/>
            <person name="Lopez-Cortez N."/>
            <person name="Guazzaroni M.E."/>
            <person name="Heipieper H.J."/>
            <person name="Klages S."/>
            <person name="Kotsyurbenko O.R."/>
            <person name="Langer I."/>
            <person name="Nechitaylo T.Y."/>
            <person name="Lunsdorf H."/>
            <person name="Fernandez M."/>
            <person name="Juarez S."/>
            <person name="Ciordia S."/>
            <person name="Singer A."/>
            <person name="Kagan O."/>
            <person name="Egorova O."/>
            <person name="Petit P.A."/>
            <person name="Stogios P."/>
            <person name="Kim Y."/>
            <person name="Tchigvintsev A."/>
            <person name="Flick R."/>
            <person name="Denaro R."/>
            <person name="Genovese M."/>
            <person name="Albar J.P."/>
            <person name="Reva O.N."/>
            <person name="Martinez-Gomariz M."/>
            <person name="Tran H."/>
            <person name="Ferrer M."/>
            <person name="Savchenko A."/>
            <person name="Yakunin A.F."/>
            <person name="Yakimov M.M."/>
            <person name="Golyshina O.V."/>
            <person name="Reinhardt R."/>
            <person name="Golyshin P.N."/>
        </authorList>
    </citation>
    <scope>NUCLEOTIDE SEQUENCE [LARGE SCALE GENOMIC DNA]</scope>
</reference>
<dbReference type="FunFam" id="3.20.10.10:FF:000002">
    <property type="entry name" value="D-alanine aminotransferase"/>
    <property type="match status" value="1"/>
</dbReference>
<dbReference type="InterPro" id="IPR043131">
    <property type="entry name" value="BCAT-like_N"/>
</dbReference>
<dbReference type="KEGG" id="oai:OLEAN_C19990"/>
<dbReference type="InterPro" id="IPR001544">
    <property type="entry name" value="Aminotrans_IV"/>
</dbReference>
<evidence type="ECO:0000256" key="4">
    <source>
        <dbReference type="ARBA" id="ARBA00022898"/>
    </source>
</evidence>
<comment type="subunit">
    <text evidence="3">Homodimer.</text>
</comment>
<evidence type="ECO:0000256" key="7">
    <source>
        <dbReference type="ARBA" id="ARBA00035633"/>
    </source>
</evidence>
<dbReference type="Gene3D" id="3.30.470.10">
    <property type="match status" value="1"/>
</dbReference>
<evidence type="ECO:0000256" key="12">
    <source>
        <dbReference type="NCBIfam" id="TIGR03461"/>
    </source>
</evidence>
<dbReference type="Pfam" id="PF01063">
    <property type="entry name" value="Aminotran_4"/>
    <property type="match status" value="1"/>
</dbReference>
<gene>
    <name evidence="13" type="primary">pabC</name>
    <name evidence="13" type="ORF">OLEAN_C19990</name>
</gene>
<evidence type="ECO:0000256" key="8">
    <source>
        <dbReference type="ARBA" id="ARBA00035676"/>
    </source>
</evidence>
<keyword evidence="4" id="KW-0663">Pyridoxal phosphate</keyword>
<dbReference type="AlphaFoldDB" id="R4YN07"/>
<dbReference type="HOGENOM" id="CLU_020844_2_1_6"/>
<dbReference type="EMBL" id="FO203512">
    <property type="protein sequence ID" value="CCK76175.1"/>
    <property type="molecule type" value="Genomic_DNA"/>
</dbReference>
<dbReference type="OrthoDB" id="9805628at2"/>
<comment type="catalytic activity">
    <reaction evidence="9">
        <text>4-amino-4-deoxychorismate = 4-aminobenzoate + pyruvate + H(+)</text>
        <dbReference type="Rhea" id="RHEA:16201"/>
        <dbReference type="ChEBI" id="CHEBI:15361"/>
        <dbReference type="ChEBI" id="CHEBI:15378"/>
        <dbReference type="ChEBI" id="CHEBI:17836"/>
        <dbReference type="ChEBI" id="CHEBI:58406"/>
        <dbReference type="EC" id="4.1.3.38"/>
    </reaction>
</comment>
<dbReference type="GO" id="GO:0030170">
    <property type="term" value="F:pyridoxal phosphate binding"/>
    <property type="evidence" value="ECO:0007669"/>
    <property type="project" value="InterPro"/>
</dbReference>
<dbReference type="InterPro" id="IPR050571">
    <property type="entry name" value="Class-IV_PLP-Dep_Aminotrnsfr"/>
</dbReference>
<evidence type="ECO:0000256" key="1">
    <source>
        <dbReference type="ARBA" id="ARBA00001933"/>
    </source>
</evidence>
<evidence type="ECO:0000256" key="3">
    <source>
        <dbReference type="ARBA" id="ARBA00011738"/>
    </source>
</evidence>
<keyword evidence="5" id="KW-0289">Folate biosynthesis</keyword>
<evidence type="ECO:0000256" key="5">
    <source>
        <dbReference type="ARBA" id="ARBA00022909"/>
    </source>
</evidence>
<dbReference type="Proteomes" id="UP000032749">
    <property type="component" value="Chromosome"/>
</dbReference>
<dbReference type="PATRIC" id="fig|698738.3.peg.2068"/>
<evidence type="ECO:0000256" key="11">
    <source>
        <dbReference type="ARBA" id="ARBA00069174"/>
    </source>
</evidence>
<evidence type="ECO:0000256" key="2">
    <source>
        <dbReference type="ARBA" id="ARBA00009320"/>
    </source>
</evidence>
<dbReference type="SUPFAM" id="SSF56752">
    <property type="entry name" value="D-aminoacid aminotransferase-like PLP-dependent enzymes"/>
    <property type="match status" value="1"/>
</dbReference>
<dbReference type="PANTHER" id="PTHR42743:SF2">
    <property type="entry name" value="AMINODEOXYCHORISMATE LYASE"/>
    <property type="match status" value="1"/>
</dbReference>
<dbReference type="GO" id="GO:0046656">
    <property type="term" value="P:folic acid biosynthetic process"/>
    <property type="evidence" value="ECO:0007669"/>
    <property type="project" value="UniProtKB-KW"/>
</dbReference>
<keyword evidence="14" id="KW-1185">Reference proteome</keyword>
<dbReference type="InterPro" id="IPR036038">
    <property type="entry name" value="Aminotransferase-like"/>
</dbReference>
<evidence type="ECO:0000256" key="10">
    <source>
        <dbReference type="ARBA" id="ARBA00054027"/>
    </source>
</evidence>
<comment type="similarity">
    <text evidence="2">Belongs to the class-IV pyridoxal-phosphate-dependent aminotransferase family.</text>
</comment>
<dbReference type="GO" id="GO:0008696">
    <property type="term" value="F:4-amino-4-deoxychorismate lyase activity"/>
    <property type="evidence" value="ECO:0007669"/>
    <property type="project" value="UniProtKB-UniRule"/>
</dbReference>
<proteinExistence type="inferred from homology"/>
<dbReference type="EC" id="4.1.3.38" evidence="8 12"/>
<name>R4YN07_OLEAN</name>
<evidence type="ECO:0000256" key="6">
    <source>
        <dbReference type="ARBA" id="ARBA00023239"/>
    </source>
</evidence>
<dbReference type="InterPro" id="IPR017824">
    <property type="entry name" value="Aminodeoxychorismate_lyase_IV"/>
</dbReference>
<dbReference type="PANTHER" id="PTHR42743">
    <property type="entry name" value="AMINO-ACID AMINOTRANSFERASE"/>
    <property type="match status" value="1"/>
</dbReference>
<dbReference type="GO" id="GO:0008153">
    <property type="term" value="P:4-aminobenzoate biosynthetic process"/>
    <property type="evidence" value="ECO:0007669"/>
    <property type="project" value="UniProtKB-UniRule"/>
</dbReference>
<comment type="cofactor">
    <cofactor evidence="1">
        <name>pyridoxal 5'-phosphate</name>
        <dbReference type="ChEBI" id="CHEBI:597326"/>
    </cofactor>
</comment>
<evidence type="ECO:0000313" key="13">
    <source>
        <dbReference type="EMBL" id="CCK76175.1"/>
    </source>
</evidence>
<accession>R4YN07</accession>